<keyword evidence="1" id="KW-0732">Signal</keyword>
<dbReference type="NCBIfam" id="TIGR04183">
    <property type="entry name" value="Por_Secre_tail"/>
    <property type="match status" value="1"/>
</dbReference>
<dbReference type="SUPFAM" id="SSF50998">
    <property type="entry name" value="Quinoprotein alcohol dehydrogenase-like"/>
    <property type="match status" value="1"/>
</dbReference>
<proteinExistence type="predicted"/>
<dbReference type="EMBL" id="JADWYR010000002">
    <property type="protein sequence ID" value="MBG9377917.1"/>
    <property type="molecule type" value="Genomic_DNA"/>
</dbReference>
<sequence>MKKIQLFLLLFLCCSTAAIAQGNYYRELVTKNIRYVNATKDGGYLLTTAAYIIKFDKKDRIEWTRRAADTSRTRFVQAIPVEAGGYIVVTNGGATPLNHTELVRLDSAGAVVWDKRFYNTNETPATFIAEDWAGNFVVTGYYISTAADTIGYLAKFGADGSLLWKRSEFTTGINQTVIRSVEPIRTGRRYMISGSQNGAAYVSAIKDDGSVINATAYVRGSDIFKGNAIKQVSDGLILLPNADNTQTDGLVLKLNNNGAVVWQKRVGGDDKDYLTAVNIFSDTIMLAGKTISFDNATQKTDIYLVKMLTNGTVVWSKTLGTDRDEEAVSITRLKNGGYVIAAKDLDPVNPSCYLMRIDENGNNCNAVTRTSTLTDAVLKKKTGNTFQPGSFFTATPLAGTQSAASLSFNNICVDQPSLMASSAAAMVNIATAATIKVYPNPAVDKINIELTVAKSSSAVIQVINTQSQLVQRLSVNLQAGKNIQTIPVSMLVSGNYVMLVKTDEETKTVKFVKQ</sequence>
<comment type="caution">
    <text evidence="3">The sequence shown here is derived from an EMBL/GenBank/DDBJ whole genome shotgun (WGS) entry which is preliminary data.</text>
</comment>
<evidence type="ECO:0000313" key="4">
    <source>
        <dbReference type="Proteomes" id="UP000628448"/>
    </source>
</evidence>
<keyword evidence="4" id="KW-1185">Reference proteome</keyword>
<feature type="signal peptide" evidence="1">
    <location>
        <begin position="1"/>
        <end position="20"/>
    </location>
</feature>
<evidence type="ECO:0000256" key="1">
    <source>
        <dbReference type="SAM" id="SignalP"/>
    </source>
</evidence>
<dbReference type="PANTHER" id="PTHR42754:SF1">
    <property type="entry name" value="LIPOPROTEIN"/>
    <property type="match status" value="1"/>
</dbReference>
<evidence type="ECO:0000313" key="3">
    <source>
        <dbReference type="EMBL" id="MBG9377917.1"/>
    </source>
</evidence>
<dbReference type="InterPro" id="IPR011047">
    <property type="entry name" value="Quinoprotein_ADH-like_sf"/>
</dbReference>
<feature type="chain" id="PRO_5038033285" evidence="1">
    <location>
        <begin position="21"/>
        <end position="514"/>
    </location>
</feature>
<dbReference type="Pfam" id="PF18962">
    <property type="entry name" value="Por_Secre_tail"/>
    <property type="match status" value="1"/>
</dbReference>
<reference evidence="3" key="1">
    <citation type="submission" date="2020-11" db="EMBL/GenBank/DDBJ databases">
        <title>Bacterial whole genome sequence for Panacibacter sp. DH6.</title>
        <authorList>
            <person name="Le V."/>
            <person name="Ko S."/>
            <person name="Ahn C.-Y."/>
            <person name="Oh H.-M."/>
        </authorList>
    </citation>
    <scope>NUCLEOTIDE SEQUENCE</scope>
    <source>
        <strain evidence="3">DH6</strain>
    </source>
</reference>
<dbReference type="AlphaFoldDB" id="A0A931MC68"/>
<dbReference type="Proteomes" id="UP000628448">
    <property type="component" value="Unassembled WGS sequence"/>
</dbReference>
<organism evidence="3 4">
    <name type="scientific">Panacibacter microcysteis</name>
    <dbReference type="NCBI Taxonomy" id="2793269"/>
    <lineage>
        <taxon>Bacteria</taxon>
        <taxon>Pseudomonadati</taxon>
        <taxon>Bacteroidota</taxon>
        <taxon>Chitinophagia</taxon>
        <taxon>Chitinophagales</taxon>
        <taxon>Chitinophagaceae</taxon>
        <taxon>Panacibacter</taxon>
    </lineage>
</organism>
<feature type="domain" description="Secretion system C-terminal sorting" evidence="2">
    <location>
        <begin position="437"/>
        <end position="512"/>
    </location>
</feature>
<dbReference type="InterPro" id="IPR026444">
    <property type="entry name" value="Secre_tail"/>
</dbReference>
<protein>
    <submittedName>
        <fullName evidence="3">T9SS type A sorting domain-containing protein</fullName>
    </submittedName>
</protein>
<dbReference type="PANTHER" id="PTHR42754">
    <property type="entry name" value="ENDOGLUCANASE"/>
    <property type="match status" value="1"/>
</dbReference>
<dbReference type="RefSeq" id="WP_196991978.1">
    <property type="nucleotide sequence ID" value="NZ_JADWYR010000002.1"/>
</dbReference>
<accession>A0A931MC68</accession>
<name>A0A931MC68_9BACT</name>
<evidence type="ECO:0000259" key="2">
    <source>
        <dbReference type="Pfam" id="PF18962"/>
    </source>
</evidence>
<gene>
    <name evidence="3" type="ORF">I5907_16875</name>
</gene>